<dbReference type="SUPFAM" id="SSF56436">
    <property type="entry name" value="C-type lectin-like"/>
    <property type="match status" value="1"/>
</dbReference>
<accession>A0A8C1S7D4</accession>
<proteinExistence type="predicted"/>
<dbReference type="PANTHER" id="PTHR22799:SF3">
    <property type="entry name" value="TETRANECTIN"/>
    <property type="match status" value="1"/>
</dbReference>
<dbReference type="Pfam" id="PF00059">
    <property type="entry name" value="Lectin_C"/>
    <property type="match status" value="1"/>
</dbReference>
<evidence type="ECO:0000256" key="2">
    <source>
        <dbReference type="ARBA" id="ARBA00023157"/>
    </source>
</evidence>
<dbReference type="InterPro" id="IPR018378">
    <property type="entry name" value="C-type_lectin_CS"/>
</dbReference>
<feature type="coiled-coil region" evidence="3">
    <location>
        <begin position="59"/>
        <end position="86"/>
    </location>
</feature>
<dbReference type="GO" id="GO:0005615">
    <property type="term" value="C:extracellular space"/>
    <property type="evidence" value="ECO:0007669"/>
    <property type="project" value="TreeGrafter"/>
</dbReference>
<keyword evidence="2" id="KW-1015">Disulfide bond</keyword>
<feature type="domain" description="C-type lectin" evidence="4">
    <location>
        <begin position="99"/>
        <end position="220"/>
    </location>
</feature>
<evidence type="ECO:0000256" key="1">
    <source>
        <dbReference type="ARBA" id="ARBA00022734"/>
    </source>
</evidence>
<dbReference type="FunFam" id="3.10.100.10:FF:000010">
    <property type="entry name" value="C-type lectin domain family 3 member A"/>
    <property type="match status" value="1"/>
</dbReference>
<dbReference type="PANTHER" id="PTHR22799">
    <property type="entry name" value="TETRANECTIN-RELATED"/>
    <property type="match status" value="1"/>
</dbReference>
<dbReference type="PROSITE" id="PS00615">
    <property type="entry name" value="C_TYPE_LECTIN_1"/>
    <property type="match status" value="1"/>
</dbReference>
<dbReference type="InterPro" id="IPR051663">
    <property type="entry name" value="CLec_Tetranectin-domain"/>
</dbReference>
<dbReference type="Gene3D" id="3.10.100.10">
    <property type="entry name" value="Mannose-Binding Protein A, subunit A"/>
    <property type="match status" value="1"/>
</dbReference>
<keyword evidence="3" id="KW-0175">Coiled coil</keyword>
<organism evidence="5 6">
    <name type="scientific">Cyprinus carpio</name>
    <name type="common">Common carp</name>
    <dbReference type="NCBI Taxonomy" id="7962"/>
    <lineage>
        <taxon>Eukaryota</taxon>
        <taxon>Metazoa</taxon>
        <taxon>Chordata</taxon>
        <taxon>Craniata</taxon>
        <taxon>Vertebrata</taxon>
        <taxon>Euteleostomi</taxon>
        <taxon>Actinopterygii</taxon>
        <taxon>Neopterygii</taxon>
        <taxon>Teleostei</taxon>
        <taxon>Ostariophysi</taxon>
        <taxon>Cypriniformes</taxon>
        <taxon>Cyprinidae</taxon>
        <taxon>Cyprininae</taxon>
        <taxon>Cyprinus</taxon>
    </lineage>
</organism>
<sequence>MMGRFTSAQHIRVLRVSNASSFTFSEEDGFRAVKFLFCVVCLVRCSPEQSSTKKKDGKKESNSAAIEELKKQIEQIVQDLNLIKEQQALQTVCLKGIKIPGKCFLVDTTKKSFHTANDDCIDKGGTLSSPVSGDENDQLYDYVRQTVGPEGHIWLGVNDMLKEGEWIDQAGSQIRFKNWESEITHQPDGGRSQNCAILSSTANGKWFDEDCRGERASVCQFNIV</sequence>
<reference evidence="5" key="1">
    <citation type="submission" date="2025-08" db="UniProtKB">
        <authorList>
            <consortium name="Ensembl"/>
        </authorList>
    </citation>
    <scope>IDENTIFICATION</scope>
</reference>
<name>A0A8C1S7D4_CYPCA</name>
<dbReference type="SUPFAM" id="SSF57944">
    <property type="entry name" value="Triple coiled coil domain of C-type lectins"/>
    <property type="match status" value="1"/>
</dbReference>
<dbReference type="InterPro" id="IPR016187">
    <property type="entry name" value="CTDL_fold"/>
</dbReference>
<dbReference type="AlphaFoldDB" id="A0A8C1S7D4"/>
<evidence type="ECO:0000256" key="3">
    <source>
        <dbReference type="SAM" id="Coils"/>
    </source>
</evidence>
<dbReference type="InterPro" id="IPR016186">
    <property type="entry name" value="C-type_lectin-like/link_sf"/>
</dbReference>
<protein>
    <submittedName>
        <fullName evidence="5">C-type lectin domain family 3, member Ba</fullName>
    </submittedName>
</protein>
<dbReference type="GO" id="GO:0030246">
    <property type="term" value="F:carbohydrate binding"/>
    <property type="evidence" value="ECO:0007669"/>
    <property type="project" value="UniProtKB-KW"/>
</dbReference>
<dbReference type="SMART" id="SM00034">
    <property type="entry name" value="CLECT"/>
    <property type="match status" value="1"/>
</dbReference>
<keyword evidence="1" id="KW-0430">Lectin</keyword>
<dbReference type="CDD" id="cd03596">
    <property type="entry name" value="CLECT_tetranectin_like"/>
    <property type="match status" value="1"/>
</dbReference>
<evidence type="ECO:0000313" key="6">
    <source>
        <dbReference type="Proteomes" id="UP000694700"/>
    </source>
</evidence>
<dbReference type="Proteomes" id="UP000694700">
    <property type="component" value="Unplaced"/>
</dbReference>
<dbReference type="InterPro" id="IPR001304">
    <property type="entry name" value="C-type_lectin-like"/>
</dbReference>
<evidence type="ECO:0000313" key="5">
    <source>
        <dbReference type="Ensembl" id="ENSCCRP00015003582.1"/>
    </source>
</evidence>
<dbReference type="Ensembl" id="ENSCCRT00015003749.1">
    <property type="protein sequence ID" value="ENSCCRP00015003582.1"/>
    <property type="gene ID" value="ENSCCRG00015002137.1"/>
</dbReference>
<dbReference type="GO" id="GO:0030282">
    <property type="term" value="P:bone mineralization"/>
    <property type="evidence" value="ECO:0007669"/>
    <property type="project" value="TreeGrafter"/>
</dbReference>
<dbReference type="PROSITE" id="PS50041">
    <property type="entry name" value="C_TYPE_LECTIN_2"/>
    <property type="match status" value="1"/>
</dbReference>
<evidence type="ECO:0000259" key="4">
    <source>
        <dbReference type="PROSITE" id="PS50041"/>
    </source>
</evidence>